<dbReference type="EMBL" id="JAGIZQ010000007">
    <property type="protein sequence ID" value="KAH6617497.1"/>
    <property type="molecule type" value="Genomic_DNA"/>
</dbReference>
<protein>
    <submittedName>
        <fullName evidence="1">Uncharacterized protein</fullName>
    </submittedName>
</protein>
<proteinExistence type="predicted"/>
<sequence>MGTIPNPSGKARYGVNTTLRIREHVPPEPFTGSYGPCPRPPVDWSRWKDQDLWKIDRVEFALANPPLETKPPASLERILTVTGIKTIRDQGGAHAWAYRTMQPIIGGTIVPAYHGSWTFKIGQRWVRMILIELVPGECMIDIIARAEDAEGLKVDYALLPPEDFRIRVLKNIREAVLFIWWNAAVRHDDVEPRNIMVKPDGNIVIIDFNNVYIYEFTPNRDMHPRTQKQGPLPLPPSIIERLWPFPRGYQLDYPWIHWIPQRFTPPSAFWLSKEVHKKAGAKALRLLESLGRKPATSQSGGGF</sequence>
<dbReference type="Proteomes" id="UP000724584">
    <property type="component" value="Unassembled WGS sequence"/>
</dbReference>
<name>A0ACB7NVS3_9PEZI</name>
<organism evidence="1 2">
    <name type="scientific">Chaetomium tenue</name>
    <dbReference type="NCBI Taxonomy" id="1854479"/>
    <lineage>
        <taxon>Eukaryota</taxon>
        <taxon>Fungi</taxon>
        <taxon>Dikarya</taxon>
        <taxon>Ascomycota</taxon>
        <taxon>Pezizomycotina</taxon>
        <taxon>Sordariomycetes</taxon>
        <taxon>Sordariomycetidae</taxon>
        <taxon>Sordariales</taxon>
        <taxon>Chaetomiaceae</taxon>
        <taxon>Chaetomium</taxon>
    </lineage>
</organism>
<keyword evidence="2" id="KW-1185">Reference proteome</keyword>
<comment type="caution">
    <text evidence="1">The sequence shown here is derived from an EMBL/GenBank/DDBJ whole genome shotgun (WGS) entry which is preliminary data.</text>
</comment>
<evidence type="ECO:0000313" key="2">
    <source>
        <dbReference type="Proteomes" id="UP000724584"/>
    </source>
</evidence>
<gene>
    <name evidence="1" type="ORF">F5144DRAFT_596492</name>
</gene>
<evidence type="ECO:0000313" key="1">
    <source>
        <dbReference type="EMBL" id="KAH6617497.1"/>
    </source>
</evidence>
<accession>A0ACB7NVS3</accession>
<reference evidence="1 2" key="1">
    <citation type="journal article" date="2021" name="Nat. Commun.">
        <title>Genetic determinants of endophytism in the Arabidopsis root mycobiome.</title>
        <authorList>
            <person name="Mesny F."/>
            <person name="Miyauchi S."/>
            <person name="Thiergart T."/>
            <person name="Pickel B."/>
            <person name="Atanasova L."/>
            <person name="Karlsson M."/>
            <person name="Huettel B."/>
            <person name="Barry K.W."/>
            <person name="Haridas S."/>
            <person name="Chen C."/>
            <person name="Bauer D."/>
            <person name="Andreopoulos W."/>
            <person name="Pangilinan J."/>
            <person name="LaButti K."/>
            <person name="Riley R."/>
            <person name="Lipzen A."/>
            <person name="Clum A."/>
            <person name="Drula E."/>
            <person name="Henrissat B."/>
            <person name="Kohler A."/>
            <person name="Grigoriev I.V."/>
            <person name="Martin F.M."/>
            <person name="Hacquard S."/>
        </authorList>
    </citation>
    <scope>NUCLEOTIDE SEQUENCE [LARGE SCALE GENOMIC DNA]</scope>
    <source>
        <strain evidence="1 2">MPI-SDFR-AT-0079</strain>
    </source>
</reference>